<dbReference type="EMBL" id="JAKOOW010000024">
    <property type="protein sequence ID" value="MCG6504200.1"/>
    <property type="molecule type" value="Genomic_DNA"/>
</dbReference>
<reference evidence="1 2" key="1">
    <citation type="submission" date="2022-02" db="EMBL/GenBank/DDBJ databases">
        <title>Genome sequence data of Kingella unionensis sp. nov. strain CICC 24913 (CCUG 75125).</title>
        <authorList>
            <person name="Xiao M."/>
        </authorList>
    </citation>
    <scope>NUCLEOTIDE SEQUENCE [LARGE SCALE GENOMIC DNA]</scope>
    <source>
        <strain evidence="1 2">CICC 24913</strain>
    </source>
</reference>
<name>A0ABS9NNC9_9NEIS</name>
<evidence type="ECO:0000313" key="2">
    <source>
        <dbReference type="Proteomes" id="UP001298424"/>
    </source>
</evidence>
<gene>
    <name evidence="1" type="ORF">MB824_06800</name>
</gene>
<protein>
    <submittedName>
        <fullName evidence="1">Uncharacterized protein</fullName>
    </submittedName>
</protein>
<proteinExistence type="predicted"/>
<accession>A0ABS9NNC9</accession>
<comment type="caution">
    <text evidence="1">The sequence shown here is derived from an EMBL/GenBank/DDBJ whole genome shotgun (WGS) entry which is preliminary data.</text>
</comment>
<evidence type="ECO:0000313" key="1">
    <source>
        <dbReference type="EMBL" id="MCG6504200.1"/>
    </source>
</evidence>
<organism evidence="1 2">
    <name type="scientific">Kingella pumchi</name>
    <dbReference type="NCBI Taxonomy" id="2779506"/>
    <lineage>
        <taxon>Bacteria</taxon>
        <taxon>Pseudomonadati</taxon>
        <taxon>Pseudomonadota</taxon>
        <taxon>Betaproteobacteria</taxon>
        <taxon>Neisseriales</taxon>
        <taxon>Neisseriaceae</taxon>
        <taxon>Kingella</taxon>
    </lineage>
</organism>
<dbReference type="Proteomes" id="UP001298424">
    <property type="component" value="Unassembled WGS sequence"/>
</dbReference>
<sequence length="115" mass="12345">MNDNIRMMEQHYGKHRTFCVGATNANSGNNNGACANTPALKGDPDSGYAISLQQAESSSYLMTARPLNANPDRKVYLVYSSVSGNFSKCTLAGLQDSLSSNSGTSMMTDDECEVF</sequence>
<keyword evidence="2" id="KW-1185">Reference proteome</keyword>